<organism evidence="1 2">
    <name type="scientific">Platanthera guangdongensis</name>
    <dbReference type="NCBI Taxonomy" id="2320717"/>
    <lineage>
        <taxon>Eukaryota</taxon>
        <taxon>Viridiplantae</taxon>
        <taxon>Streptophyta</taxon>
        <taxon>Embryophyta</taxon>
        <taxon>Tracheophyta</taxon>
        <taxon>Spermatophyta</taxon>
        <taxon>Magnoliopsida</taxon>
        <taxon>Liliopsida</taxon>
        <taxon>Asparagales</taxon>
        <taxon>Orchidaceae</taxon>
        <taxon>Orchidoideae</taxon>
        <taxon>Orchideae</taxon>
        <taxon>Orchidinae</taxon>
        <taxon>Platanthera</taxon>
    </lineage>
</organism>
<evidence type="ECO:0000313" key="2">
    <source>
        <dbReference type="Proteomes" id="UP001412067"/>
    </source>
</evidence>
<sequence length="82" mass="9357">MSMASRCSFMAVAIPAKLNDSAAKFRVSTLRNHHAEAEISASKWKKLTLHNKTKNRNWKAKEGNVEKVRTVKEKVDDVKLIY</sequence>
<reference evidence="1 2" key="1">
    <citation type="journal article" date="2022" name="Nat. Plants">
        <title>Genomes of leafy and leafless Platanthera orchids illuminate the evolution of mycoheterotrophy.</title>
        <authorList>
            <person name="Li M.H."/>
            <person name="Liu K.W."/>
            <person name="Li Z."/>
            <person name="Lu H.C."/>
            <person name="Ye Q.L."/>
            <person name="Zhang D."/>
            <person name="Wang J.Y."/>
            <person name="Li Y.F."/>
            <person name="Zhong Z.M."/>
            <person name="Liu X."/>
            <person name="Yu X."/>
            <person name="Liu D.K."/>
            <person name="Tu X.D."/>
            <person name="Liu B."/>
            <person name="Hao Y."/>
            <person name="Liao X.Y."/>
            <person name="Jiang Y.T."/>
            <person name="Sun W.H."/>
            <person name="Chen J."/>
            <person name="Chen Y.Q."/>
            <person name="Ai Y."/>
            <person name="Zhai J.W."/>
            <person name="Wu S.S."/>
            <person name="Zhou Z."/>
            <person name="Hsiao Y.Y."/>
            <person name="Wu W.L."/>
            <person name="Chen Y.Y."/>
            <person name="Lin Y.F."/>
            <person name="Hsu J.L."/>
            <person name="Li C.Y."/>
            <person name="Wang Z.W."/>
            <person name="Zhao X."/>
            <person name="Zhong W.Y."/>
            <person name="Ma X.K."/>
            <person name="Ma L."/>
            <person name="Huang J."/>
            <person name="Chen G.Z."/>
            <person name="Huang M.Z."/>
            <person name="Huang L."/>
            <person name="Peng D.H."/>
            <person name="Luo Y.B."/>
            <person name="Zou S.Q."/>
            <person name="Chen S.P."/>
            <person name="Lan S."/>
            <person name="Tsai W.C."/>
            <person name="Van de Peer Y."/>
            <person name="Liu Z.J."/>
        </authorList>
    </citation>
    <scope>NUCLEOTIDE SEQUENCE [LARGE SCALE GENOMIC DNA]</scope>
    <source>
        <strain evidence="1">Lor288</strain>
    </source>
</reference>
<comment type="caution">
    <text evidence="1">The sequence shown here is derived from an EMBL/GenBank/DDBJ whole genome shotgun (WGS) entry which is preliminary data.</text>
</comment>
<name>A0ABR2LHN1_9ASPA</name>
<accession>A0ABR2LHN1</accession>
<dbReference type="Proteomes" id="UP001412067">
    <property type="component" value="Unassembled WGS sequence"/>
</dbReference>
<keyword evidence="2" id="KW-1185">Reference proteome</keyword>
<dbReference type="EMBL" id="JBBWWR010000019">
    <property type="protein sequence ID" value="KAK8941661.1"/>
    <property type="molecule type" value="Genomic_DNA"/>
</dbReference>
<proteinExistence type="predicted"/>
<evidence type="ECO:0000313" key="1">
    <source>
        <dbReference type="EMBL" id="KAK8941661.1"/>
    </source>
</evidence>
<gene>
    <name evidence="1" type="ORF">KSP40_PGU016591</name>
</gene>
<protein>
    <submittedName>
        <fullName evidence="1">Uncharacterized protein</fullName>
    </submittedName>
</protein>